<organism evidence="3 4">
    <name type="scientific">Diploptera punctata</name>
    <name type="common">Pacific beetle cockroach</name>
    <dbReference type="NCBI Taxonomy" id="6984"/>
    <lineage>
        <taxon>Eukaryota</taxon>
        <taxon>Metazoa</taxon>
        <taxon>Ecdysozoa</taxon>
        <taxon>Arthropoda</taxon>
        <taxon>Hexapoda</taxon>
        <taxon>Insecta</taxon>
        <taxon>Pterygota</taxon>
        <taxon>Neoptera</taxon>
        <taxon>Polyneoptera</taxon>
        <taxon>Dictyoptera</taxon>
        <taxon>Blattodea</taxon>
        <taxon>Blaberoidea</taxon>
        <taxon>Blaberidae</taxon>
        <taxon>Diplopterinae</taxon>
        <taxon>Diploptera</taxon>
    </lineage>
</organism>
<feature type="compositionally biased region" description="Polar residues" evidence="2">
    <location>
        <begin position="41"/>
        <end position="53"/>
    </location>
</feature>
<evidence type="ECO:0000256" key="1">
    <source>
        <dbReference type="SAM" id="Coils"/>
    </source>
</evidence>
<accession>A0AAD7ZQS8</accession>
<proteinExistence type="predicted"/>
<feature type="coiled-coil region" evidence="1">
    <location>
        <begin position="200"/>
        <end position="236"/>
    </location>
</feature>
<keyword evidence="1" id="KW-0175">Coiled coil</keyword>
<evidence type="ECO:0000313" key="3">
    <source>
        <dbReference type="EMBL" id="KAJ9585003.1"/>
    </source>
</evidence>
<reference evidence="3" key="1">
    <citation type="journal article" date="2023" name="IScience">
        <title>Live-bearing cockroach genome reveals convergent evolutionary mechanisms linked to viviparity in insects and beyond.</title>
        <authorList>
            <person name="Fouks B."/>
            <person name="Harrison M.C."/>
            <person name="Mikhailova A.A."/>
            <person name="Marchal E."/>
            <person name="English S."/>
            <person name="Carruthers M."/>
            <person name="Jennings E.C."/>
            <person name="Chiamaka E.L."/>
            <person name="Frigard R.A."/>
            <person name="Pippel M."/>
            <person name="Attardo G.M."/>
            <person name="Benoit J.B."/>
            <person name="Bornberg-Bauer E."/>
            <person name="Tobe S.S."/>
        </authorList>
    </citation>
    <scope>NUCLEOTIDE SEQUENCE</scope>
    <source>
        <strain evidence="3">Stay&amp;Tobe</strain>
    </source>
</reference>
<comment type="caution">
    <text evidence="3">The sequence shown here is derived from an EMBL/GenBank/DDBJ whole genome shotgun (WGS) entry which is preliminary data.</text>
</comment>
<feature type="region of interest" description="Disordered" evidence="2">
    <location>
        <begin position="1"/>
        <end position="53"/>
    </location>
</feature>
<gene>
    <name evidence="3" type="ORF">L9F63_020664</name>
</gene>
<dbReference type="AlphaFoldDB" id="A0AAD7ZQS8"/>
<name>A0AAD7ZQS8_DIPPU</name>
<protein>
    <submittedName>
        <fullName evidence="3">Uncharacterized protein</fullName>
    </submittedName>
</protein>
<dbReference type="EMBL" id="JASPKZ010007324">
    <property type="protein sequence ID" value="KAJ9585003.1"/>
    <property type="molecule type" value="Genomic_DNA"/>
</dbReference>
<reference evidence="3" key="2">
    <citation type="submission" date="2023-05" db="EMBL/GenBank/DDBJ databases">
        <authorList>
            <person name="Fouks B."/>
        </authorList>
    </citation>
    <scope>NUCLEOTIDE SEQUENCE</scope>
    <source>
        <strain evidence="3">Stay&amp;Tobe</strain>
        <tissue evidence="3">Testes</tissue>
    </source>
</reference>
<evidence type="ECO:0000256" key="2">
    <source>
        <dbReference type="SAM" id="MobiDB-lite"/>
    </source>
</evidence>
<dbReference type="Proteomes" id="UP001233999">
    <property type="component" value="Unassembled WGS sequence"/>
</dbReference>
<sequence length="351" mass="40466">MDESNQETNELLEFIKNQGNDSNSDTDVEISWGGINKDDQNSNYKTEAQNLPSDVTNSKQLIADLMSKRFEEEKKLKEKKAIELSSRAKHHEQFSQYYNKISREFLDKAKEENISSINTLNDSLIHEKESTEYATKAKEIVKGAWEQENKEIDYVNKYRKGYWDSNVANVKSVVAFAQMRNHDAFAKQEFIKSFELEKIASLLENEAEDYEDMGKVAEENSLKENATSRMKEETAQNHHNTAEHYFLKKVVGLKGRAKDEYTKYLEYLLKAEKEHELAREEQLKAAYEIKLTNAYVQKAQQNSAFANVAKSRLSEDKLKAKESAAGLYRPRDAEILVASKVFEEKSVEVIP</sequence>
<keyword evidence="4" id="KW-1185">Reference proteome</keyword>
<evidence type="ECO:0000313" key="4">
    <source>
        <dbReference type="Proteomes" id="UP001233999"/>
    </source>
</evidence>